<name>A0A934NQ73_9NOCA</name>
<evidence type="ECO:0000313" key="3">
    <source>
        <dbReference type="Proteomes" id="UP000655868"/>
    </source>
</evidence>
<keyword evidence="1" id="KW-0812">Transmembrane</keyword>
<feature type="transmembrane region" description="Helical" evidence="1">
    <location>
        <begin position="58"/>
        <end position="76"/>
    </location>
</feature>
<dbReference type="AlphaFoldDB" id="A0A934NQ73"/>
<keyword evidence="3" id="KW-1185">Reference proteome</keyword>
<reference evidence="2" key="1">
    <citation type="submission" date="2020-12" db="EMBL/GenBank/DDBJ databases">
        <title>Antrihabitans popcorni sp. nov. and Antrihabitans auranticaus sp. nov., isolated from a larva cave.</title>
        <authorList>
            <person name="Lee S.D."/>
            <person name="Kim I.S."/>
        </authorList>
    </citation>
    <scope>NUCLEOTIDE SEQUENCE</scope>
    <source>
        <strain evidence="2">YC3-6</strain>
    </source>
</reference>
<organism evidence="2 3">
    <name type="scientific">Antrihabitans stalagmiti</name>
    <dbReference type="NCBI Taxonomy" id="2799499"/>
    <lineage>
        <taxon>Bacteria</taxon>
        <taxon>Bacillati</taxon>
        <taxon>Actinomycetota</taxon>
        <taxon>Actinomycetes</taxon>
        <taxon>Mycobacteriales</taxon>
        <taxon>Nocardiaceae</taxon>
        <taxon>Antrihabitans</taxon>
    </lineage>
</organism>
<accession>A0A934NQ73</accession>
<keyword evidence="1" id="KW-0472">Membrane</keyword>
<gene>
    <name evidence="2" type="ORF">JGU71_10375</name>
</gene>
<dbReference type="Proteomes" id="UP000655868">
    <property type="component" value="Unassembled WGS sequence"/>
</dbReference>
<dbReference type="RefSeq" id="WP_199704009.1">
    <property type="nucleotide sequence ID" value="NZ_JAEMNV010000003.1"/>
</dbReference>
<sequence length="158" mass="16877">MTIDTTTSKKLATWTFAQWSVLVISFVHVVWSIIGWIAEPSFATGPGAPTTPVLGMDYNGWHAVAGLALFLPGLVFATRRSWAVLYCFVAGVAGGLPGVWALFSNQVAYIFTFPNNELDAIEHFVTAAILIGIGLIQVRRDGGLKQALAGLGPRFPAG</sequence>
<keyword evidence="1" id="KW-1133">Transmembrane helix</keyword>
<dbReference type="Pfam" id="PF14325">
    <property type="entry name" value="DUF4383"/>
    <property type="match status" value="1"/>
</dbReference>
<proteinExistence type="predicted"/>
<evidence type="ECO:0000256" key="1">
    <source>
        <dbReference type="SAM" id="Phobius"/>
    </source>
</evidence>
<dbReference type="EMBL" id="JAEMNV010000003">
    <property type="protein sequence ID" value="MBJ8339295.1"/>
    <property type="molecule type" value="Genomic_DNA"/>
</dbReference>
<feature type="transmembrane region" description="Helical" evidence="1">
    <location>
        <begin position="12"/>
        <end position="38"/>
    </location>
</feature>
<feature type="transmembrane region" description="Helical" evidence="1">
    <location>
        <begin position="83"/>
        <end position="100"/>
    </location>
</feature>
<comment type="caution">
    <text evidence="2">The sequence shown here is derived from an EMBL/GenBank/DDBJ whole genome shotgun (WGS) entry which is preliminary data.</text>
</comment>
<protein>
    <submittedName>
        <fullName evidence="2">DUF4383 domain-containing protein</fullName>
    </submittedName>
</protein>
<feature type="transmembrane region" description="Helical" evidence="1">
    <location>
        <begin position="120"/>
        <end position="138"/>
    </location>
</feature>
<evidence type="ECO:0000313" key="2">
    <source>
        <dbReference type="EMBL" id="MBJ8339295.1"/>
    </source>
</evidence>